<name>A0A2S5BD48_9BASI</name>
<comment type="caution">
    <text evidence="3">The sequence shown here is derived from an EMBL/GenBank/DDBJ whole genome shotgun (WGS) entry which is preliminary data.</text>
</comment>
<dbReference type="CDD" id="cd05402">
    <property type="entry name" value="NT_PAP_TUTase"/>
    <property type="match status" value="1"/>
</dbReference>
<dbReference type="GO" id="GO:0005737">
    <property type="term" value="C:cytoplasm"/>
    <property type="evidence" value="ECO:0007669"/>
    <property type="project" value="UniProtKB-SubCell"/>
</dbReference>
<dbReference type="GO" id="GO:0046872">
    <property type="term" value="F:metal ion binding"/>
    <property type="evidence" value="ECO:0007669"/>
    <property type="project" value="UniProtKB-KW"/>
</dbReference>
<sequence length="829" mass="89668">MLRAVARRPFSLLTSKPALVLCPRVLLTTTTARMPPAFATTESIWPLDASQKQAGTPSSSGEHGQGDSAARGKARHRVRRKPDSHVATSAPLGPGPSSTNAQTAALAPPVPPSNGAASRGAGKSKRGGGGGRGGGSSSSDSRRGGAGARAFSTSVRGGFGSAGASSTEDVGVRMNRAPFARPGGRPVPGGAQSVDWRRNTHSDAGAAHSDGPESAVEAGQGRVGKAKAKNAADSDKGTALLEQVAAAGDGLAAEIMRLYEVQRPSPAALAARQHLIDELTDWLNREHFRWGHPHNRGMYPLKIEPFGSVRFGLGTSTSDLDLCLLDPYRPNGFVDKYFSSQNAGLQTLPDIYNMRRIGRSLQQANLTDVRWIPEAAVPICKFKVMIDGHMIEADLNTNERLGVFNSRLINSYCNLHPLVRPLSVFIKFWAKQRGLNDPSGTPTTFSSYTLILLVIAYLQRIDLLPNLQDDDLIASTGTERNRFFSTPKARARRSRVDRIVRSVGWDVTFVEYESVPEGYSAPEANLVDLARGFFQYYGDEFDMERTAVSVWNGAPLERQRPFGAPKPSLAADVELEAAVEQNGDLSKAELQRQRDEDADLSAFAAEVTPPKAGEPDLDSLAADLDALRQDDASQQSRLGSSARVPDSRSSSPVEYEEYEEPERWADNLLVVQDPFILTRNCPGNVAPDWVEELRVQMRRARDLIDRNASIKEICAAVKDDPDYLSVADRKKGKSTRSRAKTRKPKPVRLMERAEQQAHDADAEASDGRKSTYIPEGPGAIPDPPELVETRQREQAAFQLALAPMVESKAAPATSGASAGTQEAPLDSKQ</sequence>
<proteinExistence type="predicted"/>
<evidence type="ECO:0000313" key="3">
    <source>
        <dbReference type="EMBL" id="POY74706.1"/>
    </source>
</evidence>
<dbReference type="STRING" id="741276.A0A2S5BD48"/>
<keyword evidence="4" id="KW-1185">Reference proteome</keyword>
<feature type="region of interest" description="Disordered" evidence="1">
    <location>
        <begin position="630"/>
        <end position="659"/>
    </location>
</feature>
<dbReference type="EMBL" id="PJQD01000022">
    <property type="protein sequence ID" value="POY74706.1"/>
    <property type="molecule type" value="Genomic_DNA"/>
</dbReference>
<feature type="region of interest" description="Disordered" evidence="1">
    <location>
        <begin position="43"/>
        <end position="170"/>
    </location>
</feature>
<dbReference type="AlphaFoldDB" id="A0A2S5BD48"/>
<dbReference type="GO" id="GO:0031123">
    <property type="term" value="P:RNA 3'-end processing"/>
    <property type="evidence" value="ECO:0007669"/>
    <property type="project" value="TreeGrafter"/>
</dbReference>
<dbReference type="PANTHER" id="PTHR12271:SF40">
    <property type="entry name" value="POLY(A) RNA POLYMERASE GLD2"/>
    <property type="match status" value="1"/>
</dbReference>
<dbReference type="SUPFAM" id="SSF81631">
    <property type="entry name" value="PAP/OAS1 substrate-binding domain"/>
    <property type="match status" value="1"/>
</dbReference>
<dbReference type="SUPFAM" id="SSF81301">
    <property type="entry name" value="Nucleotidyltransferase"/>
    <property type="match status" value="1"/>
</dbReference>
<feature type="domain" description="Poly(A) RNA polymerase mitochondrial-like central palm" evidence="2">
    <location>
        <begin position="252"/>
        <end position="413"/>
    </location>
</feature>
<evidence type="ECO:0000259" key="2">
    <source>
        <dbReference type="Pfam" id="PF22600"/>
    </source>
</evidence>
<dbReference type="Gene3D" id="1.10.1410.10">
    <property type="match status" value="1"/>
</dbReference>
<feature type="compositionally biased region" description="Low complexity" evidence="1">
    <location>
        <begin position="809"/>
        <end position="820"/>
    </location>
</feature>
<feature type="compositionally biased region" description="Low complexity" evidence="1">
    <location>
        <begin position="632"/>
        <end position="653"/>
    </location>
</feature>
<evidence type="ECO:0000256" key="1">
    <source>
        <dbReference type="SAM" id="MobiDB-lite"/>
    </source>
</evidence>
<feature type="compositionally biased region" description="Polar residues" evidence="1">
    <location>
        <begin position="50"/>
        <end position="62"/>
    </location>
</feature>
<feature type="region of interest" description="Disordered" evidence="1">
    <location>
        <begin position="727"/>
        <end position="829"/>
    </location>
</feature>
<protein>
    <recommendedName>
        <fullName evidence="2">Poly(A) RNA polymerase mitochondrial-like central palm domain-containing protein</fullName>
    </recommendedName>
</protein>
<dbReference type="InterPro" id="IPR043519">
    <property type="entry name" value="NT_sf"/>
</dbReference>
<dbReference type="GO" id="GO:1990817">
    <property type="term" value="F:poly(A) RNA polymerase activity"/>
    <property type="evidence" value="ECO:0007669"/>
    <property type="project" value="UniProtKB-EC"/>
</dbReference>
<accession>A0A2S5BD48</accession>
<organism evidence="3 4">
    <name type="scientific">Rhodotorula taiwanensis</name>
    <dbReference type="NCBI Taxonomy" id="741276"/>
    <lineage>
        <taxon>Eukaryota</taxon>
        <taxon>Fungi</taxon>
        <taxon>Dikarya</taxon>
        <taxon>Basidiomycota</taxon>
        <taxon>Pucciniomycotina</taxon>
        <taxon>Microbotryomycetes</taxon>
        <taxon>Sporidiobolales</taxon>
        <taxon>Sporidiobolaceae</taxon>
        <taxon>Rhodotorula</taxon>
    </lineage>
</organism>
<reference evidence="3 4" key="1">
    <citation type="journal article" date="2018" name="Front. Microbiol.">
        <title>Prospects for Fungal Bioremediation of Acidic Radioactive Waste Sites: Characterization and Genome Sequence of Rhodotorula taiwanensis MD1149.</title>
        <authorList>
            <person name="Tkavc R."/>
            <person name="Matrosova V.Y."/>
            <person name="Grichenko O.E."/>
            <person name="Gostincar C."/>
            <person name="Volpe R.P."/>
            <person name="Klimenkova P."/>
            <person name="Gaidamakova E.K."/>
            <person name="Zhou C.E."/>
            <person name="Stewart B.J."/>
            <person name="Lyman M.G."/>
            <person name="Malfatti S.A."/>
            <person name="Rubinfeld B."/>
            <person name="Courtot M."/>
            <person name="Singh J."/>
            <person name="Dalgard C.L."/>
            <person name="Hamilton T."/>
            <person name="Frey K.G."/>
            <person name="Gunde-Cimerman N."/>
            <person name="Dugan L."/>
            <person name="Daly M.J."/>
        </authorList>
    </citation>
    <scope>NUCLEOTIDE SEQUENCE [LARGE SCALE GENOMIC DNA]</scope>
    <source>
        <strain evidence="3 4">MD1149</strain>
    </source>
</reference>
<feature type="compositionally biased region" description="Basic residues" evidence="1">
    <location>
        <begin position="730"/>
        <end position="746"/>
    </location>
</feature>
<gene>
    <name evidence="3" type="ORF">BMF94_2181</name>
</gene>
<evidence type="ECO:0000313" key="4">
    <source>
        <dbReference type="Proteomes" id="UP000237144"/>
    </source>
</evidence>
<feature type="compositionally biased region" description="Basic and acidic residues" evidence="1">
    <location>
        <begin position="748"/>
        <end position="769"/>
    </location>
</feature>
<dbReference type="GO" id="GO:0010605">
    <property type="term" value="P:negative regulation of macromolecule metabolic process"/>
    <property type="evidence" value="ECO:0007669"/>
    <property type="project" value="UniProtKB-ARBA"/>
</dbReference>
<feature type="compositionally biased region" description="Gly residues" evidence="1">
    <location>
        <begin position="127"/>
        <end position="136"/>
    </location>
</feature>
<dbReference type="PANTHER" id="PTHR12271">
    <property type="entry name" value="POLY A POLYMERASE CID PAP -RELATED"/>
    <property type="match status" value="1"/>
</dbReference>
<dbReference type="Gene3D" id="3.30.460.10">
    <property type="entry name" value="Beta Polymerase, domain 2"/>
    <property type="match status" value="1"/>
</dbReference>
<feature type="compositionally biased region" description="Basic residues" evidence="1">
    <location>
        <begin position="72"/>
        <end position="82"/>
    </location>
</feature>
<feature type="region of interest" description="Disordered" evidence="1">
    <location>
        <begin position="201"/>
        <end position="234"/>
    </location>
</feature>
<dbReference type="OrthoDB" id="2274644at2759"/>
<dbReference type="Pfam" id="PF22600">
    <property type="entry name" value="MTPAP-like_central"/>
    <property type="match status" value="1"/>
</dbReference>
<dbReference type="Proteomes" id="UP000237144">
    <property type="component" value="Unassembled WGS sequence"/>
</dbReference>
<dbReference type="InterPro" id="IPR054708">
    <property type="entry name" value="MTPAP-like_central"/>
</dbReference>